<name>A0A0X8X9U5_HALHR</name>
<dbReference type="Pfam" id="PF13505">
    <property type="entry name" value="OMP_b-brl"/>
    <property type="match status" value="1"/>
</dbReference>
<evidence type="ECO:0000259" key="3">
    <source>
        <dbReference type="Pfam" id="PF13505"/>
    </source>
</evidence>
<feature type="signal peptide" evidence="2">
    <location>
        <begin position="1"/>
        <end position="25"/>
    </location>
</feature>
<gene>
    <name evidence="4" type="ORF">HH1059_14030</name>
</gene>
<dbReference type="Proteomes" id="UP000218890">
    <property type="component" value="Chromosome"/>
</dbReference>
<proteinExistence type="predicted"/>
<feature type="chain" id="PRO_5007071603" evidence="2">
    <location>
        <begin position="26"/>
        <end position="253"/>
    </location>
</feature>
<dbReference type="InterPro" id="IPR027385">
    <property type="entry name" value="Beta-barrel_OMP"/>
</dbReference>
<keyword evidence="5" id="KW-1185">Reference proteome</keyword>
<dbReference type="SUPFAM" id="SSF56925">
    <property type="entry name" value="OMPA-like"/>
    <property type="match status" value="1"/>
</dbReference>
<dbReference type="RefSeq" id="WP_162549427.1">
    <property type="nucleotide sequence ID" value="NZ_AP017372.2"/>
</dbReference>
<keyword evidence="1 2" id="KW-0732">Signal</keyword>
<evidence type="ECO:0000313" key="4">
    <source>
        <dbReference type="EMBL" id="BAU58111.1"/>
    </source>
</evidence>
<evidence type="ECO:0000313" key="5">
    <source>
        <dbReference type="Proteomes" id="UP000218890"/>
    </source>
</evidence>
<dbReference type="InterPro" id="IPR011250">
    <property type="entry name" value="OMP/PagP_B-barrel"/>
</dbReference>
<dbReference type="Gene3D" id="2.40.160.20">
    <property type="match status" value="1"/>
</dbReference>
<feature type="domain" description="Outer membrane protein beta-barrel" evidence="3">
    <location>
        <begin position="12"/>
        <end position="253"/>
    </location>
</feature>
<evidence type="ECO:0000256" key="1">
    <source>
        <dbReference type="ARBA" id="ARBA00022729"/>
    </source>
</evidence>
<dbReference type="KEGG" id="hhk:HH1059_14030"/>
<protein>
    <submittedName>
        <fullName evidence="4">25 kDa outer-membrane immunogenic protein</fullName>
    </submittedName>
</protein>
<dbReference type="EMBL" id="AP017372">
    <property type="protein sequence ID" value="BAU58111.1"/>
    <property type="molecule type" value="Genomic_DNA"/>
</dbReference>
<reference evidence="4" key="1">
    <citation type="submission" date="2016-02" db="EMBL/GenBank/DDBJ databases">
        <title>Halorhodospira halochloris DSM-1059 complete genome, version 2.</title>
        <authorList>
            <person name="Tsukatani Y."/>
        </authorList>
    </citation>
    <scope>NUCLEOTIDE SEQUENCE</scope>
    <source>
        <strain evidence="4">DSM 1059</strain>
    </source>
</reference>
<organism evidence="4 5">
    <name type="scientific">Halorhodospira halochloris</name>
    <name type="common">Ectothiorhodospira halochloris</name>
    <dbReference type="NCBI Taxonomy" id="1052"/>
    <lineage>
        <taxon>Bacteria</taxon>
        <taxon>Pseudomonadati</taxon>
        <taxon>Pseudomonadota</taxon>
        <taxon>Gammaproteobacteria</taxon>
        <taxon>Chromatiales</taxon>
        <taxon>Ectothiorhodospiraceae</taxon>
        <taxon>Halorhodospira</taxon>
    </lineage>
</organism>
<evidence type="ECO:0000256" key="2">
    <source>
        <dbReference type="SAM" id="SignalP"/>
    </source>
</evidence>
<accession>A0A0X8X9U5</accession>
<sequence>MPQLRRLYPAAIALSSAVCTGSLSAAERFTGGYIGVEGDLLSSVTFERDFDDGFAGEVVEDFVEYEDPTDFLENDDQQEGFASALMYTSHEAGIEEVVPGGSVILGGGMQQDGFYSGIEARYHFGGVDEEFEDDLEESLEFEDGYSISARFGTLLREGNVMLYGSLGYATREVTYEVFEDDENSDSNDHSGFRAGIGLEYRPDYPPIFVRLETSRTDFGDETYEDEDDGNEFDFADIDDLVEHAAHLGVGYRF</sequence>
<dbReference type="AlphaFoldDB" id="A0A0X8X9U5"/>